<evidence type="ECO:0000313" key="1">
    <source>
        <dbReference type="EMBL" id="KII71400.1"/>
    </source>
</evidence>
<reference evidence="1 2" key="1">
    <citation type="journal article" date="2014" name="Genome Biol. Evol.">
        <title>The genome of the myxosporean Thelohanellus kitauei shows adaptations to nutrient acquisition within its fish host.</title>
        <authorList>
            <person name="Yang Y."/>
            <person name="Xiong J."/>
            <person name="Zhou Z."/>
            <person name="Huo F."/>
            <person name="Miao W."/>
            <person name="Ran C."/>
            <person name="Liu Y."/>
            <person name="Zhang J."/>
            <person name="Feng J."/>
            <person name="Wang M."/>
            <person name="Wang M."/>
            <person name="Wang L."/>
            <person name="Yao B."/>
        </authorList>
    </citation>
    <scope>NUCLEOTIDE SEQUENCE [LARGE SCALE GENOMIC DNA]</scope>
    <source>
        <strain evidence="1">Wuqing</strain>
    </source>
</reference>
<proteinExistence type="predicted"/>
<name>A0A0C2N4X9_THEKT</name>
<dbReference type="PANTHER" id="PTHR45913:SF19">
    <property type="entry name" value="LOW QUALITY PROTEIN: ZINC FINGER BED DOMAIN-CONTAINING PROTEIN 5-LIKE"/>
    <property type="match status" value="1"/>
</dbReference>
<comment type="caution">
    <text evidence="1">The sequence shown here is derived from an EMBL/GenBank/DDBJ whole genome shotgun (WGS) entry which is preliminary data.</text>
</comment>
<dbReference type="EMBL" id="JWZT01001777">
    <property type="protein sequence ID" value="KII71400.1"/>
    <property type="molecule type" value="Genomic_DNA"/>
</dbReference>
<evidence type="ECO:0000313" key="2">
    <source>
        <dbReference type="Proteomes" id="UP000031668"/>
    </source>
</evidence>
<sequence>MSEDVLCQLIAGLQPVKFAFKPNECTDIANAAKLLAYDRYFLEGDHITYEELFRVLGDFFDESELSWIQLVGVCPGRADVMTGRKSGLVAQIKIFAPHIALAAKDMNEDLTDAFSACIKNVNFIEARPLNQREELYFILNHHYESMAHFFTDET</sequence>
<protein>
    <submittedName>
        <fullName evidence="1">Uncharacterized protein</fullName>
    </submittedName>
</protein>
<dbReference type="Proteomes" id="UP000031668">
    <property type="component" value="Unassembled WGS sequence"/>
</dbReference>
<dbReference type="PANTHER" id="PTHR45913">
    <property type="entry name" value="EPM2A-INTERACTING PROTEIN 1"/>
    <property type="match status" value="1"/>
</dbReference>
<dbReference type="OMA" id="HISWINC"/>
<gene>
    <name evidence="1" type="ORF">RF11_11506</name>
</gene>
<accession>A0A0C2N4X9</accession>
<dbReference type="AlphaFoldDB" id="A0A0C2N4X9"/>
<organism evidence="1 2">
    <name type="scientific">Thelohanellus kitauei</name>
    <name type="common">Myxosporean</name>
    <dbReference type="NCBI Taxonomy" id="669202"/>
    <lineage>
        <taxon>Eukaryota</taxon>
        <taxon>Metazoa</taxon>
        <taxon>Cnidaria</taxon>
        <taxon>Myxozoa</taxon>
        <taxon>Myxosporea</taxon>
        <taxon>Bivalvulida</taxon>
        <taxon>Platysporina</taxon>
        <taxon>Myxobolidae</taxon>
        <taxon>Thelohanellus</taxon>
    </lineage>
</organism>
<keyword evidence="2" id="KW-1185">Reference proteome</keyword>